<name>A0A1V6MS32_9ACTN</name>
<dbReference type="OrthoDB" id="4071345at2"/>
<feature type="compositionally biased region" description="Polar residues" evidence="1">
    <location>
        <begin position="134"/>
        <end position="156"/>
    </location>
</feature>
<dbReference type="EMBL" id="MPOH02000014">
    <property type="protein sequence ID" value="OQD55142.1"/>
    <property type="molecule type" value="Genomic_DNA"/>
</dbReference>
<feature type="compositionally biased region" description="Basic and acidic residues" evidence="1">
    <location>
        <begin position="158"/>
        <end position="171"/>
    </location>
</feature>
<protein>
    <submittedName>
        <fullName evidence="2">Uncharacterized protein</fullName>
    </submittedName>
</protein>
<reference evidence="2 3" key="2">
    <citation type="submission" date="2017-02" db="EMBL/GenBank/DDBJ databases">
        <title>Draft genome sequence of Streptomyces phaeoluteigriseus type strain DSM41896.</title>
        <authorList>
            <person name="Salih T.S."/>
            <person name="Algora Gallardo L."/>
            <person name="Melo Santos T."/>
            <person name="Filgueira Martinez S."/>
            <person name="Herron P.R."/>
        </authorList>
    </citation>
    <scope>NUCLEOTIDE SEQUENCE [LARGE SCALE GENOMIC DNA]</scope>
    <source>
        <strain evidence="2 3">DSM 41896</strain>
    </source>
</reference>
<dbReference type="AlphaFoldDB" id="A0A1V6MS32"/>
<proteinExistence type="predicted"/>
<evidence type="ECO:0000313" key="3">
    <source>
        <dbReference type="Proteomes" id="UP000184286"/>
    </source>
</evidence>
<reference evidence="3" key="1">
    <citation type="submission" date="2016-11" db="EMBL/GenBank/DDBJ databases">
        <authorList>
            <person name="Schniete J.K."/>
            <person name="Salih T."/>
            <person name="Algora Gallardo L."/>
            <person name="Martinez Fernandez S."/>
            <person name="Herron P.R."/>
        </authorList>
    </citation>
    <scope>NUCLEOTIDE SEQUENCE [LARGE SCALE GENOMIC DNA]</scope>
    <source>
        <strain evidence="3">DSM 41896</strain>
    </source>
</reference>
<feature type="compositionally biased region" description="Polar residues" evidence="1">
    <location>
        <begin position="212"/>
        <end position="221"/>
    </location>
</feature>
<feature type="compositionally biased region" description="Basic and acidic residues" evidence="1">
    <location>
        <begin position="184"/>
        <end position="211"/>
    </location>
</feature>
<sequence length="347" mass="38238">MEELITIVGTVEDPRTSPQDRQGVVETAESLSTALAAISAPATPSGLRKELTTIVRQGTSTLEAVNGPETPTEERSMLILVVKRTTSTLEMVCDPRTPQDVRAQMIAIVQDTTYAAERSQDGADAGSVDASRNAPESESPKQFTRNNLVPASSSPDIMQDRRTPPKEREQLGHITRQVSALLKKISDPRTSQDERSEARKELDDKSARMKDQQQQSVSAQERPQESLGKAAAFCTSAIFESTPESTLVRRLNSLVPPQWKNEGVKDFWKAEDMSNDMLKVHAQLRNNEQSRGPFEIVRLITELAELVPHDRLFGDLSGAAFACEQTAKYLDEEFGVTAGTWLTRAGD</sequence>
<organism evidence="2 3">
    <name type="scientific">Streptomyces phaeoluteigriseus</name>
    <dbReference type="NCBI Taxonomy" id="114686"/>
    <lineage>
        <taxon>Bacteria</taxon>
        <taxon>Bacillati</taxon>
        <taxon>Actinomycetota</taxon>
        <taxon>Actinomycetes</taxon>
        <taxon>Kitasatosporales</taxon>
        <taxon>Streptomycetaceae</taxon>
        <taxon>Streptomyces</taxon>
        <taxon>Streptomyces aurantiacus group</taxon>
    </lineage>
</organism>
<evidence type="ECO:0000256" key="1">
    <source>
        <dbReference type="SAM" id="MobiDB-lite"/>
    </source>
</evidence>
<comment type="caution">
    <text evidence="2">The sequence shown here is derived from an EMBL/GenBank/DDBJ whole genome shotgun (WGS) entry which is preliminary data.</text>
</comment>
<dbReference type="RefSeq" id="WP_073492625.1">
    <property type="nucleotide sequence ID" value="NZ_MPOH02000014.1"/>
</dbReference>
<gene>
    <name evidence="2" type="ORF">BM536_017595</name>
</gene>
<accession>A0A1V6MS32</accession>
<dbReference type="Proteomes" id="UP000184286">
    <property type="component" value="Unassembled WGS sequence"/>
</dbReference>
<evidence type="ECO:0000313" key="2">
    <source>
        <dbReference type="EMBL" id="OQD55142.1"/>
    </source>
</evidence>
<feature type="region of interest" description="Disordered" evidence="1">
    <location>
        <begin position="117"/>
        <end position="226"/>
    </location>
</feature>